<organism evidence="2 3">
    <name type="scientific">Bonamia ostreae</name>
    <dbReference type="NCBI Taxonomy" id="126728"/>
    <lineage>
        <taxon>Eukaryota</taxon>
        <taxon>Sar</taxon>
        <taxon>Rhizaria</taxon>
        <taxon>Endomyxa</taxon>
        <taxon>Ascetosporea</taxon>
        <taxon>Haplosporida</taxon>
        <taxon>Bonamia</taxon>
    </lineage>
</organism>
<gene>
    <name evidence="2" type="ORF">MHBO_002813</name>
</gene>
<dbReference type="EMBL" id="JBDODL010001199">
    <property type="protein sequence ID" value="MES1921259.1"/>
    <property type="molecule type" value="Genomic_DNA"/>
</dbReference>
<reference evidence="2 3" key="1">
    <citation type="journal article" date="2024" name="BMC Biol.">
        <title>Comparative genomics of Ascetosporea gives new insight into the evolutionary basis for animal parasitism in Rhizaria.</title>
        <authorList>
            <person name="Hiltunen Thoren M."/>
            <person name="Onut-Brannstrom I."/>
            <person name="Alfjorden A."/>
            <person name="Peckova H."/>
            <person name="Swords F."/>
            <person name="Hooper C."/>
            <person name="Holzer A.S."/>
            <person name="Bass D."/>
            <person name="Burki F."/>
        </authorList>
    </citation>
    <scope>NUCLEOTIDE SEQUENCE [LARGE SCALE GENOMIC DNA]</scope>
    <source>
        <strain evidence="2">20-A016</strain>
    </source>
</reference>
<dbReference type="Proteomes" id="UP001439008">
    <property type="component" value="Unassembled WGS sequence"/>
</dbReference>
<feature type="region of interest" description="Disordered" evidence="1">
    <location>
        <begin position="58"/>
        <end position="79"/>
    </location>
</feature>
<comment type="caution">
    <text evidence="2">The sequence shown here is derived from an EMBL/GenBank/DDBJ whole genome shotgun (WGS) entry which is preliminary data.</text>
</comment>
<evidence type="ECO:0000313" key="3">
    <source>
        <dbReference type="Proteomes" id="UP001439008"/>
    </source>
</evidence>
<feature type="compositionally biased region" description="Low complexity" evidence="1">
    <location>
        <begin position="1"/>
        <end position="20"/>
    </location>
</feature>
<evidence type="ECO:0000256" key="1">
    <source>
        <dbReference type="SAM" id="MobiDB-lite"/>
    </source>
</evidence>
<sequence length="138" mass="16040">MKNGENNKNGQKKPGQTQQNPILVDSDDYSVSPKKSFRENSEKIIVIEDPKNKFFNSQRNNKNIFTNKMNKNSLKSKNNLNKNAKFKVKKTETNTKGVNNKEVKINVKFAEIEFKTNLFSRKKENFKSVAKNLLRKKD</sequence>
<feature type="compositionally biased region" description="Low complexity" evidence="1">
    <location>
        <begin position="67"/>
        <end position="79"/>
    </location>
</feature>
<name>A0ABV2ANM1_9EUKA</name>
<evidence type="ECO:0000313" key="2">
    <source>
        <dbReference type="EMBL" id="MES1921259.1"/>
    </source>
</evidence>
<feature type="region of interest" description="Disordered" evidence="1">
    <location>
        <begin position="1"/>
        <end position="36"/>
    </location>
</feature>
<keyword evidence="3" id="KW-1185">Reference proteome</keyword>
<proteinExistence type="predicted"/>
<accession>A0ABV2ANM1</accession>
<protein>
    <submittedName>
        <fullName evidence="2">Uncharacterized protein</fullName>
    </submittedName>
</protein>